<dbReference type="InterPro" id="IPR006311">
    <property type="entry name" value="TAT_signal"/>
</dbReference>
<dbReference type="Pfam" id="PF07992">
    <property type="entry name" value="Pyr_redox_2"/>
    <property type="match status" value="1"/>
</dbReference>
<dbReference type="NCBIfam" id="TIGR01409">
    <property type="entry name" value="TAT_signal_seq"/>
    <property type="match status" value="1"/>
</dbReference>
<dbReference type="Gene3D" id="3.50.50.100">
    <property type="match status" value="1"/>
</dbReference>
<dbReference type="GO" id="GO:0070221">
    <property type="term" value="P:sulfide oxidation, using sulfide:quinone oxidoreductase"/>
    <property type="evidence" value="ECO:0007669"/>
    <property type="project" value="TreeGrafter"/>
</dbReference>
<name>A0A498C5Y3_9GAMM</name>
<feature type="domain" description="FAD/NAD(P)-binding" evidence="2">
    <location>
        <begin position="60"/>
        <end position="172"/>
    </location>
</feature>
<organism evidence="3 4">
    <name type="scientific">Alkalispirillum mobile</name>
    <dbReference type="NCBI Taxonomy" id="85925"/>
    <lineage>
        <taxon>Bacteria</taxon>
        <taxon>Pseudomonadati</taxon>
        <taxon>Pseudomonadota</taxon>
        <taxon>Gammaproteobacteria</taxon>
        <taxon>Chromatiales</taxon>
        <taxon>Ectothiorhodospiraceae</taxon>
        <taxon>Alkalispirillum</taxon>
    </lineage>
</organism>
<comment type="caution">
    <text evidence="3">The sequence shown here is derived from an EMBL/GenBank/DDBJ whole genome shotgun (WGS) entry which is preliminary data.</text>
</comment>
<dbReference type="GO" id="GO:0070224">
    <property type="term" value="F:sulfide:quinone oxidoreductase activity"/>
    <property type="evidence" value="ECO:0007669"/>
    <property type="project" value="TreeGrafter"/>
</dbReference>
<dbReference type="EMBL" id="RCDA01000001">
    <property type="protein sequence ID" value="RLK50449.1"/>
    <property type="molecule type" value="Genomic_DNA"/>
</dbReference>
<accession>A0A498C5Y3</accession>
<dbReference type="PANTHER" id="PTHR10632">
    <property type="entry name" value="SULFIDE:QUINONE OXIDOREDUCTASE"/>
    <property type="match status" value="1"/>
</dbReference>
<sequence>MSHRNIKTDRAIRKALDEAGMSRRDFLRYSGVGAIGASAVMGTGAMLHTGEVQAVDTSARIVIVGSGAAGISCANRLSRQLRGADITVIDRREEHYYQPGLTLVATGVWERDRVVDRNANFLPSGVNWIQAMVEDYDPDNNRVITDEGESVEYDYLLVTTGLQVNYDAYEGYSPDMIGSNGIGCVYDNADHAARTWGMIDEFTRTGGKGLFIRPPGAIKCAGAPLKVTMLTEDRLSRRGTRDDAQLEYYAPGRGLFSQPDIDEFLKDHFPERGINLNWDTTVKGVDASAKQVVFDTPDGEHTEDYDFLHLVPPMSAPDSLRQSPLAADEDSDFAGWLEVDRHTMQHQRYENVFGAGDCVGTPIAKTAASVKAQVPVAVNNLLSHIQGQEMTESYDGYTSCPLITGIGKAILVEFDYDLDMVPSFPFISPYDEHWVPWVMKDRLLHGAYNAMMRGRV</sequence>
<dbReference type="OrthoDB" id="9802771at2"/>
<proteinExistence type="predicted"/>
<dbReference type="SUPFAM" id="SSF51905">
    <property type="entry name" value="FAD/NAD(P)-binding domain"/>
    <property type="match status" value="1"/>
</dbReference>
<dbReference type="InterPro" id="IPR023753">
    <property type="entry name" value="FAD/NAD-binding_dom"/>
</dbReference>
<gene>
    <name evidence="3" type="ORF">DFR31_0347</name>
</gene>
<evidence type="ECO:0000313" key="3">
    <source>
        <dbReference type="EMBL" id="RLK50449.1"/>
    </source>
</evidence>
<dbReference type="InterPro" id="IPR036188">
    <property type="entry name" value="FAD/NAD-bd_sf"/>
</dbReference>
<keyword evidence="4" id="KW-1185">Reference proteome</keyword>
<protein>
    <submittedName>
        <fullName evidence="3">Sulfide:quinone oxidoreductase</fullName>
    </submittedName>
</protein>
<evidence type="ECO:0000313" key="4">
    <source>
        <dbReference type="Proteomes" id="UP000275461"/>
    </source>
</evidence>
<dbReference type="AlphaFoldDB" id="A0A498C5Y3"/>
<dbReference type="GO" id="GO:0071949">
    <property type="term" value="F:FAD binding"/>
    <property type="evidence" value="ECO:0007669"/>
    <property type="project" value="TreeGrafter"/>
</dbReference>
<dbReference type="InterPro" id="IPR019546">
    <property type="entry name" value="TAT_signal_bac_arc"/>
</dbReference>
<keyword evidence="1" id="KW-0732">Signal</keyword>
<dbReference type="PANTHER" id="PTHR10632:SF2">
    <property type="entry name" value="SULFIDE:QUINONE OXIDOREDUCTASE, MITOCHONDRIAL"/>
    <property type="match status" value="1"/>
</dbReference>
<dbReference type="PROSITE" id="PS51318">
    <property type="entry name" value="TAT"/>
    <property type="match status" value="1"/>
</dbReference>
<dbReference type="RefSeq" id="WP_121440938.1">
    <property type="nucleotide sequence ID" value="NZ_RCDA01000001.1"/>
</dbReference>
<reference evidence="3 4" key="1">
    <citation type="submission" date="2018-10" db="EMBL/GenBank/DDBJ databases">
        <title>Genomic Encyclopedia of Type Strains, Phase IV (KMG-IV): sequencing the most valuable type-strain genomes for metagenomic binning, comparative biology and taxonomic classification.</title>
        <authorList>
            <person name="Goeker M."/>
        </authorList>
    </citation>
    <scope>NUCLEOTIDE SEQUENCE [LARGE SCALE GENOMIC DNA]</scope>
    <source>
        <strain evidence="3 4">DSM 12769</strain>
    </source>
</reference>
<evidence type="ECO:0000259" key="2">
    <source>
        <dbReference type="Pfam" id="PF07992"/>
    </source>
</evidence>
<evidence type="ECO:0000256" key="1">
    <source>
        <dbReference type="ARBA" id="ARBA00022729"/>
    </source>
</evidence>
<dbReference type="InterPro" id="IPR015904">
    <property type="entry name" value="Sulphide_quinone_reductase"/>
</dbReference>
<dbReference type="Proteomes" id="UP000275461">
    <property type="component" value="Unassembled WGS sequence"/>
</dbReference>